<reference evidence="4" key="1">
    <citation type="journal article" date="2018" name="Nat. Microbiol.">
        <title>Leveraging single-cell genomics to expand the fungal tree of life.</title>
        <authorList>
            <person name="Ahrendt S.R."/>
            <person name="Quandt C.A."/>
            <person name="Ciobanu D."/>
            <person name="Clum A."/>
            <person name="Salamov A."/>
            <person name="Andreopoulos B."/>
            <person name="Cheng J.F."/>
            <person name="Woyke T."/>
            <person name="Pelin A."/>
            <person name="Henrissat B."/>
            <person name="Reynolds N.K."/>
            <person name="Benny G.L."/>
            <person name="Smith M.E."/>
            <person name="James T.Y."/>
            <person name="Grigoriev I.V."/>
        </authorList>
    </citation>
    <scope>NUCLEOTIDE SEQUENCE [LARGE SCALE GENOMIC DNA]</scope>
    <source>
        <strain evidence="4">RSA 1356</strain>
    </source>
</reference>
<dbReference type="InterPro" id="IPR036305">
    <property type="entry name" value="RGS_sf"/>
</dbReference>
<dbReference type="PANTHER" id="PTHR10845">
    <property type="entry name" value="REGULATOR OF G PROTEIN SIGNALING"/>
    <property type="match status" value="1"/>
</dbReference>
<sequence length="209" mass="23912">MSLANRWCASSLASVRRQFKIFSVIDFSVENVLFYERMRRLRAKHGASQPATPTAPLQIGLQHEVARDHGAPGDAMHSWDAKKSDLHGAELSPATPLTSGWRRHQEATTHSDSDSSKGNHDEHSALQHELRLIYRLFFRPHADYELNVEDHTRRQIMHQATQGQLTFDMYDAATVEVARLMREDSWPRFLRWLSGHKDDAISASRTDNV</sequence>
<organism evidence="3 4">
    <name type="scientific">Thamnocephalis sphaerospora</name>
    <dbReference type="NCBI Taxonomy" id="78915"/>
    <lineage>
        <taxon>Eukaryota</taxon>
        <taxon>Fungi</taxon>
        <taxon>Fungi incertae sedis</taxon>
        <taxon>Zoopagomycota</taxon>
        <taxon>Zoopagomycotina</taxon>
        <taxon>Zoopagomycetes</taxon>
        <taxon>Zoopagales</taxon>
        <taxon>Sigmoideomycetaceae</taxon>
        <taxon>Thamnocephalis</taxon>
    </lineage>
</organism>
<dbReference type="Gene3D" id="1.10.167.10">
    <property type="entry name" value="Regulator of G-protein Signalling 4, domain 2"/>
    <property type="match status" value="1"/>
</dbReference>
<dbReference type="InterPro" id="IPR016137">
    <property type="entry name" value="RGS"/>
</dbReference>
<dbReference type="OrthoDB" id="196547at2759"/>
<accession>A0A4P9XVV9</accession>
<dbReference type="PANTHER" id="PTHR10845:SF192">
    <property type="entry name" value="DOUBLE HIT, ISOFORM B"/>
    <property type="match status" value="1"/>
</dbReference>
<evidence type="ECO:0000313" key="3">
    <source>
        <dbReference type="EMBL" id="RKP10427.1"/>
    </source>
</evidence>
<feature type="domain" description="RGS" evidence="2">
    <location>
        <begin position="119"/>
        <end position="191"/>
    </location>
</feature>
<evidence type="ECO:0000256" key="1">
    <source>
        <dbReference type="SAM" id="MobiDB-lite"/>
    </source>
</evidence>
<evidence type="ECO:0000259" key="2">
    <source>
        <dbReference type="PROSITE" id="PS50132"/>
    </source>
</evidence>
<dbReference type="Proteomes" id="UP000271241">
    <property type="component" value="Unassembled WGS sequence"/>
</dbReference>
<dbReference type="SUPFAM" id="SSF48097">
    <property type="entry name" value="Regulator of G-protein signaling, RGS"/>
    <property type="match status" value="1"/>
</dbReference>
<dbReference type="PROSITE" id="PS50132">
    <property type="entry name" value="RGS"/>
    <property type="match status" value="1"/>
</dbReference>
<dbReference type="Pfam" id="PF00615">
    <property type="entry name" value="RGS"/>
    <property type="match status" value="1"/>
</dbReference>
<keyword evidence="4" id="KW-1185">Reference proteome</keyword>
<evidence type="ECO:0000313" key="4">
    <source>
        <dbReference type="Proteomes" id="UP000271241"/>
    </source>
</evidence>
<name>A0A4P9XVV9_9FUNG</name>
<dbReference type="AlphaFoldDB" id="A0A4P9XVV9"/>
<protein>
    <recommendedName>
        <fullName evidence="2">RGS domain-containing protein</fullName>
    </recommendedName>
</protein>
<dbReference type="InterPro" id="IPR044926">
    <property type="entry name" value="RGS_subdomain_2"/>
</dbReference>
<proteinExistence type="predicted"/>
<dbReference type="EMBL" id="KZ992453">
    <property type="protein sequence ID" value="RKP10427.1"/>
    <property type="molecule type" value="Genomic_DNA"/>
</dbReference>
<feature type="region of interest" description="Disordered" evidence="1">
    <location>
        <begin position="89"/>
        <end position="123"/>
    </location>
</feature>
<gene>
    <name evidence="3" type="ORF">THASP1DRAFT_27799</name>
</gene>
<feature type="compositionally biased region" description="Basic and acidic residues" evidence="1">
    <location>
        <begin position="103"/>
        <end position="123"/>
    </location>
</feature>